<proteinExistence type="predicted"/>
<keyword evidence="3" id="KW-0732">Signal</keyword>
<evidence type="ECO:0000313" key="5">
    <source>
        <dbReference type="Proteomes" id="UP001303222"/>
    </source>
</evidence>
<gene>
    <name evidence="4" type="ORF">QBC32DRAFT_211984</name>
</gene>
<evidence type="ECO:0000313" key="4">
    <source>
        <dbReference type="EMBL" id="KAK3952654.1"/>
    </source>
</evidence>
<sequence length="140" mass="15347">MHPQLSLLRGLHLAILSGTSVAFVVPKSEPNGQDIAKVTTGVSSDTKTTWSTPIYYRSPDWSAQPSRNNKEREEGAQETHFAYIADGTNIKARESTEEHGGIYRRDGGSSNNTIIIVVAVLVGLLFVGIAVITWRKFQGY</sequence>
<keyword evidence="5" id="KW-1185">Reference proteome</keyword>
<dbReference type="AlphaFoldDB" id="A0AAN6SGI8"/>
<evidence type="ECO:0000256" key="2">
    <source>
        <dbReference type="SAM" id="Phobius"/>
    </source>
</evidence>
<comment type="caution">
    <text evidence="4">The sequence shown here is derived from an EMBL/GenBank/DDBJ whole genome shotgun (WGS) entry which is preliminary data.</text>
</comment>
<name>A0AAN6SGI8_9PEZI</name>
<reference evidence="4" key="2">
    <citation type="submission" date="2023-06" db="EMBL/GenBank/DDBJ databases">
        <authorList>
            <consortium name="Lawrence Berkeley National Laboratory"/>
            <person name="Mondo S.J."/>
            <person name="Hensen N."/>
            <person name="Bonometti L."/>
            <person name="Westerberg I."/>
            <person name="Brannstrom I.O."/>
            <person name="Guillou S."/>
            <person name="Cros-Aarteil S."/>
            <person name="Calhoun S."/>
            <person name="Haridas S."/>
            <person name="Kuo A."/>
            <person name="Pangilinan J."/>
            <person name="Riley R."/>
            <person name="Labutti K."/>
            <person name="Andreopoulos B."/>
            <person name="Lipzen A."/>
            <person name="Chen C."/>
            <person name="Yanf M."/>
            <person name="Daum C."/>
            <person name="Ng V."/>
            <person name="Clum A."/>
            <person name="Steindorff A."/>
            <person name="Ohm R."/>
            <person name="Martin F."/>
            <person name="Silar P."/>
            <person name="Natvig D."/>
            <person name="Lalanne C."/>
            <person name="Gautier V."/>
            <person name="Ament-Velasquez S.L."/>
            <person name="Kruys A."/>
            <person name="Hutchinson M.I."/>
            <person name="Powell A.J."/>
            <person name="Barry K."/>
            <person name="Miller A.N."/>
            <person name="Grigoriev I.V."/>
            <person name="Debuchy R."/>
            <person name="Gladieux P."/>
            <person name="Thoren M.H."/>
            <person name="Johannesson H."/>
        </authorList>
    </citation>
    <scope>NUCLEOTIDE SEQUENCE</scope>
    <source>
        <strain evidence="4">CBS 626.80</strain>
    </source>
</reference>
<keyword evidence="2" id="KW-0472">Membrane</keyword>
<feature type="region of interest" description="Disordered" evidence="1">
    <location>
        <begin position="58"/>
        <end position="77"/>
    </location>
</feature>
<feature type="transmembrane region" description="Helical" evidence="2">
    <location>
        <begin position="114"/>
        <end position="134"/>
    </location>
</feature>
<evidence type="ECO:0000256" key="1">
    <source>
        <dbReference type="SAM" id="MobiDB-lite"/>
    </source>
</evidence>
<keyword evidence="2" id="KW-0812">Transmembrane</keyword>
<dbReference type="EMBL" id="MU859119">
    <property type="protein sequence ID" value="KAK3952654.1"/>
    <property type="molecule type" value="Genomic_DNA"/>
</dbReference>
<feature type="chain" id="PRO_5042978958" evidence="3">
    <location>
        <begin position="23"/>
        <end position="140"/>
    </location>
</feature>
<evidence type="ECO:0000256" key="3">
    <source>
        <dbReference type="SAM" id="SignalP"/>
    </source>
</evidence>
<feature type="signal peptide" evidence="3">
    <location>
        <begin position="1"/>
        <end position="22"/>
    </location>
</feature>
<reference evidence="4" key="1">
    <citation type="journal article" date="2023" name="Mol. Phylogenet. Evol.">
        <title>Genome-scale phylogeny and comparative genomics of the fungal order Sordariales.</title>
        <authorList>
            <person name="Hensen N."/>
            <person name="Bonometti L."/>
            <person name="Westerberg I."/>
            <person name="Brannstrom I.O."/>
            <person name="Guillou S."/>
            <person name="Cros-Aarteil S."/>
            <person name="Calhoun S."/>
            <person name="Haridas S."/>
            <person name="Kuo A."/>
            <person name="Mondo S."/>
            <person name="Pangilinan J."/>
            <person name="Riley R."/>
            <person name="LaButti K."/>
            <person name="Andreopoulos B."/>
            <person name="Lipzen A."/>
            <person name="Chen C."/>
            <person name="Yan M."/>
            <person name="Daum C."/>
            <person name="Ng V."/>
            <person name="Clum A."/>
            <person name="Steindorff A."/>
            <person name="Ohm R.A."/>
            <person name="Martin F."/>
            <person name="Silar P."/>
            <person name="Natvig D.O."/>
            <person name="Lalanne C."/>
            <person name="Gautier V."/>
            <person name="Ament-Velasquez S.L."/>
            <person name="Kruys A."/>
            <person name="Hutchinson M.I."/>
            <person name="Powell A.J."/>
            <person name="Barry K."/>
            <person name="Miller A.N."/>
            <person name="Grigoriev I.V."/>
            <person name="Debuchy R."/>
            <person name="Gladieux P."/>
            <person name="Hiltunen Thoren M."/>
            <person name="Johannesson H."/>
        </authorList>
    </citation>
    <scope>NUCLEOTIDE SEQUENCE</scope>
    <source>
        <strain evidence="4">CBS 626.80</strain>
    </source>
</reference>
<feature type="compositionally biased region" description="Basic and acidic residues" evidence="1">
    <location>
        <begin position="68"/>
        <end position="77"/>
    </location>
</feature>
<keyword evidence="2" id="KW-1133">Transmembrane helix</keyword>
<dbReference type="Proteomes" id="UP001303222">
    <property type="component" value="Unassembled WGS sequence"/>
</dbReference>
<protein>
    <submittedName>
        <fullName evidence="4">Uncharacterized protein</fullName>
    </submittedName>
</protein>
<organism evidence="4 5">
    <name type="scientific">Pseudoneurospora amorphoporcata</name>
    <dbReference type="NCBI Taxonomy" id="241081"/>
    <lineage>
        <taxon>Eukaryota</taxon>
        <taxon>Fungi</taxon>
        <taxon>Dikarya</taxon>
        <taxon>Ascomycota</taxon>
        <taxon>Pezizomycotina</taxon>
        <taxon>Sordariomycetes</taxon>
        <taxon>Sordariomycetidae</taxon>
        <taxon>Sordariales</taxon>
        <taxon>Sordariaceae</taxon>
        <taxon>Pseudoneurospora</taxon>
    </lineage>
</organism>
<accession>A0AAN6SGI8</accession>